<sequence>MPTNAVSLHDAHVPGQATVSSAVLLCDVWLLSLAFRFQMTPACQATSGSAQHDANFALGEPSRRQHMIARLNKSQAPLLLGLKAAVEAGDPRNSAYSALCHWEPRAVWHSWTSEDHTSEKPSLFRSALAL</sequence>
<dbReference type="OrthoDB" id="10577780at2759"/>
<organism evidence="1 2">
    <name type="scientific">Paraphaeosphaeria sporulosa</name>
    <dbReference type="NCBI Taxonomy" id="1460663"/>
    <lineage>
        <taxon>Eukaryota</taxon>
        <taxon>Fungi</taxon>
        <taxon>Dikarya</taxon>
        <taxon>Ascomycota</taxon>
        <taxon>Pezizomycotina</taxon>
        <taxon>Dothideomycetes</taxon>
        <taxon>Pleosporomycetidae</taxon>
        <taxon>Pleosporales</taxon>
        <taxon>Massarineae</taxon>
        <taxon>Didymosphaeriaceae</taxon>
        <taxon>Paraphaeosphaeria</taxon>
    </lineage>
</organism>
<gene>
    <name evidence="1" type="ORF">CC84DRAFT_889318</name>
</gene>
<dbReference type="EMBL" id="KV441554">
    <property type="protein sequence ID" value="OAG04154.1"/>
    <property type="molecule type" value="Genomic_DNA"/>
</dbReference>
<proteinExistence type="predicted"/>
<evidence type="ECO:0000313" key="2">
    <source>
        <dbReference type="Proteomes" id="UP000077069"/>
    </source>
</evidence>
<dbReference type="GeneID" id="28771292"/>
<dbReference type="Proteomes" id="UP000077069">
    <property type="component" value="Unassembled WGS sequence"/>
</dbReference>
<evidence type="ECO:0000313" key="1">
    <source>
        <dbReference type="EMBL" id="OAG04154.1"/>
    </source>
</evidence>
<dbReference type="AlphaFoldDB" id="A0A177C8T0"/>
<name>A0A177C8T0_9PLEO</name>
<dbReference type="InParanoid" id="A0A177C8T0"/>
<accession>A0A177C8T0</accession>
<keyword evidence="2" id="KW-1185">Reference proteome</keyword>
<dbReference type="RefSeq" id="XP_018034519.1">
    <property type="nucleotide sequence ID" value="XM_018187806.1"/>
</dbReference>
<reference evidence="1 2" key="1">
    <citation type="submission" date="2016-05" db="EMBL/GenBank/DDBJ databases">
        <title>Comparative analysis of secretome profiles of manganese(II)-oxidizing ascomycete fungi.</title>
        <authorList>
            <consortium name="DOE Joint Genome Institute"/>
            <person name="Zeiner C.A."/>
            <person name="Purvine S.O."/>
            <person name="Zink E.M."/>
            <person name="Wu S."/>
            <person name="Pasa-Tolic L."/>
            <person name="Chaput D.L."/>
            <person name="Haridas S."/>
            <person name="Grigoriev I.V."/>
            <person name="Santelli C.M."/>
            <person name="Hansel C.M."/>
        </authorList>
    </citation>
    <scope>NUCLEOTIDE SEQUENCE [LARGE SCALE GENOMIC DNA]</scope>
    <source>
        <strain evidence="1 2">AP3s5-JAC2a</strain>
    </source>
</reference>
<protein>
    <submittedName>
        <fullName evidence="1">Uncharacterized protein</fullName>
    </submittedName>
</protein>